<dbReference type="AlphaFoldDB" id="A0A914YA29"/>
<keyword evidence="1" id="KW-1185">Reference proteome</keyword>
<dbReference type="WBParaSite" id="PSU_v2.g16142.t1">
    <property type="protein sequence ID" value="PSU_v2.g16142.t1"/>
    <property type="gene ID" value="PSU_v2.g16142"/>
</dbReference>
<evidence type="ECO:0000313" key="1">
    <source>
        <dbReference type="Proteomes" id="UP000887577"/>
    </source>
</evidence>
<protein>
    <submittedName>
        <fullName evidence="2">Uncharacterized protein</fullName>
    </submittedName>
</protein>
<dbReference type="Proteomes" id="UP000887577">
    <property type="component" value="Unplaced"/>
</dbReference>
<name>A0A914YA29_9BILA</name>
<sequence>MYSFDYGYGIYQLTIPEPKCDDIWNWKHSVNTGITVIHQKIKIASDWMKRQRGQAFNNTGHAVPVPCLKVKNCVFQESTSEVIDDAVAIKAFNGAPLHYCAWNNAQKCWYFVVVDNNNRNYVESVCSQVPATLKTCPSPDPYANNLCSSN</sequence>
<accession>A0A914YA29</accession>
<organism evidence="1 2">
    <name type="scientific">Panagrolaimus superbus</name>
    <dbReference type="NCBI Taxonomy" id="310955"/>
    <lineage>
        <taxon>Eukaryota</taxon>
        <taxon>Metazoa</taxon>
        <taxon>Ecdysozoa</taxon>
        <taxon>Nematoda</taxon>
        <taxon>Chromadorea</taxon>
        <taxon>Rhabditida</taxon>
        <taxon>Tylenchina</taxon>
        <taxon>Panagrolaimomorpha</taxon>
        <taxon>Panagrolaimoidea</taxon>
        <taxon>Panagrolaimidae</taxon>
        <taxon>Panagrolaimus</taxon>
    </lineage>
</organism>
<reference evidence="2" key="1">
    <citation type="submission" date="2022-11" db="UniProtKB">
        <authorList>
            <consortium name="WormBaseParasite"/>
        </authorList>
    </citation>
    <scope>IDENTIFICATION</scope>
</reference>
<evidence type="ECO:0000313" key="2">
    <source>
        <dbReference type="WBParaSite" id="PSU_v2.g16142.t1"/>
    </source>
</evidence>
<proteinExistence type="predicted"/>